<dbReference type="GO" id="GO:0070403">
    <property type="term" value="F:NAD+ binding"/>
    <property type="evidence" value="ECO:0007669"/>
    <property type="project" value="InterPro"/>
</dbReference>
<evidence type="ECO:0000313" key="3">
    <source>
        <dbReference type="Proteomes" id="UP001281024"/>
    </source>
</evidence>
<protein>
    <submittedName>
        <fullName evidence="2">NAD-dependent protein deacylase</fullName>
    </submittedName>
</protein>
<dbReference type="PANTHER" id="PTHR11085:SF4">
    <property type="entry name" value="NAD-DEPENDENT PROTEIN DEACYLASE"/>
    <property type="match status" value="1"/>
</dbReference>
<dbReference type="GO" id="GO:0017136">
    <property type="term" value="F:histone deacetylase activity, NAD-dependent"/>
    <property type="evidence" value="ECO:0007669"/>
    <property type="project" value="TreeGrafter"/>
</dbReference>
<dbReference type="InterPro" id="IPR026590">
    <property type="entry name" value="Ssirtuin_cat_dom"/>
</dbReference>
<dbReference type="CDD" id="cd01411">
    <property type="entry name" value="SIR2H"/>
    <property type="match status" value="1"/>
</dbReference>
<evidence type="ECO:0000313" key="2">
    <source>
        <dbReference type="EMBL" id="MDV7715712.1"/>
    </source>
</evidence>
<dbReference type="InterPro" id="IPR003000">
    <property type="entry name" value="Sirtuin"/>
</dbReference>
<dbReference type="SUPFAM" id="SSF52467">
    <property type="entry name" value="DHS-like NAD/FAD-binding domain"/>
    <property type="match status" value="1"/>
</dbReference>
<dbReference type="InterPro" id="IPR029035">
    <property type="entry name" value="DHS-like_NAD/FAD-binding_dom"/>
</dbReference>
<dbReference type="Gene3D" id="3.40.50.1220">
    <property type="entry name" value="TPP-binding domain"/>
    <property type="match status" value="1"/>
</dbReference>
<dbReference type="Gene3D" id="3.30.1600.10">
    <property type="entry name" value="SIR2/SIRT2 'Small Domain"/>
    <property type="match status" value="1"/>
</dbReference>
<evidence type="ECO:0000256" key="1">
    <source>
        <dbReference type="PROSITE-ProRule" id="PRU00236"/>
    </source>
</evidence>
<name>A0A483C600_OENOE</name>
<gene>
    <name evidence="2" type="ORF">GA838_08200</name>
</gene>
<proteinExistence type="predicted"/>
<dbReference type="InterPro" id="IPR050134">
    <property type="entry name" value="NAD-dep_sirtuin_deacylases"/>
</dbReference>
<comment type="caution">
    <text evidence="2">The sequence shown here is derived from an EMBL/GenBank/DDBJ whole genome shotgun (WGS) entry which is preliminary data.</text>
</comment>
<dbReference type="Proteomes" id="UP001281024">
    <property type="component" value="Unassembled WGS sequence"/>
</dbReference>
<dbReference type="Pfam" id="PF02146">
    <property type="entry name" value="SIR2"/>
    <property type="match status" value="1"/>
</dbReference>
<dbReference type="RefSeq" id="WP_032817400.1">
    <property type="nucleotide sequence ID" value="NZ_MLNF01000214.1"/>
</dbReference>
<sequence length="233" mass="26251">MLTDEIQNLFNNAKRIVFMTGAGVSTASGIPDYRSKGGLYTTSALDRPEYLLSHTCFQKDPERQYKFMKENMYFPDAKPNAIHQKMAEFVKAGKARVITQNVDGLHTKLDPSTIEFHGSLYRIYAPVDQKSANVDDYLKSMYRASDHAVLRPDITFYEEMPQHVQEAVETVSKADLLVIVGTSFQVYPFAGLIDYAPADADKIAINMERINTAAPIRQIIGDATKFFSELILH</sequence>
<dbReference type="InterPro" id="IPR026591">
    <property type="entry name" value="Sirtuin_cat_small_dom_sf"/>
</dbReference>
<reference evidence="2" key="1">
    <citation type="submission" date="2019-10" db="EMBL/GenBank/DDBJ databases">
        <title>Malate fermentation in French cider.</title>
        <authorList>
            <person name="Cousin F.J."/>
            <person name="Medina Fernandez S."/>
            <person name="Misery B."/>
            <person name="Laplace J.-M."/>
            <person name="Cretenet M."/>
        </authorList>
    </citation>
    <scope>NUCLEOTIDE SEQUENCE</scope>
    <source>
        <strain evidence="2">UCMA15129</strain>
    </source>
</reference>
<dbReference type="AlphaFoldDB" id="A0A483C600"/>
<dbReference type="EMBL" id="WERV01000006">
    <property type="protein sequence ID" value="MDV7715712.1"/>
    <property type="molecule type" value="Genomic_DNA"/>
</dbReference>
<comment type="caution">
    <text evidence="1">Lacks conserved residue(s) required for the propagation of feature annotation.</text>
</comment>
<dbReference type="NCBIfam" id="NF001752">
    <property type="entry name" value="PRK00481.1-1"/>
    <property type="match status" value="1"/>
</dbReference>
<organism evidence="2 3">
    <name type="scientific">Oenococcus oeni</name>
    <name type="common">Leuconostoc oenos</name>
    <dbReference type="NCBI Taxonomy" id="1247"/>
    <lineage>
        <taxon>Bacteria</taxon>
        <taxon>Bacillati</taxon>
        <taxon>Bacillota</taxon>
        <taxon>Bacilli</taxon>
        <taxon>Lactobacillales</taxon>
        <taxon>Lactobacillaceae</taxon>
        <taxon>Oenococcus</taxon>
    </lineage>
</organism>
<dbReference type="PROSITE" id="PS50305">
    <property type="entry name" value="SIRTUIN"/>
    <property type="match status" value="1"/>
</dbReference>
<dbReference type="PANTHER" id="PTHR11085">
    <property type="entry name" value="NAD-DEPENDENT PROTEIN DEACYLASE SIRTUIN-5, MITOCHONDRIAL-RELATED"/>
    <property type="match status" value="1"/>
</dbReference>
<accession>A0A483C600</accession>